<dbReference type="GO" id="GO:0003677">
    <property type="term" value="F:DNA binding"/>
    <property type="evidence" value="ECO:0007669"/>
    <property type="project" value="UniProtKB-KW"/>
</dbReference>
<keyword evidence="2" id="KW-0805">Transcription regulation</keyword>
<comment type="caution">
    <text evidence="8">The sequence shown here is derived from an EMBL/GenBank/DDBJ whole genome shotgun (WGS) entry which is preliminary data.</text>
</comment>
<keyword evidence="5" id="KW-0804">Transcription</keyword>
<dbReference type="Pfam" id="PF04542">
    <property type="entry name" value="Sigma70_r2"/>
    <property type="match status" value="1"/>
</dbReference>
<accession>A0A7U7GCF7</accession>
<evidence type="ECO:0000313" key="8">
    <source>
        <dbReference type="EMBL" id="CDH45879.1"/>
    </source>
</evidence>
<dbReference type="SUPFAM" id="SSF88659">
    <property type="entry name" value="Sigma3 and sigma4 domains of RNA polymerase sigma factors"/>
    <property type="match status" value="1"/>
</dbReference>
<dbReference type="GO" id="GO:0006352">
    <property type="term" value="P:DNA-templated transcription initiation"/>
    <property type="evidence" value="ECO:0007669"/>
    <property type="project" value="InterPro"/>
</dbReference>
<dbReference type="NCBIfam" id="TIGR02937">
    <property type="entry name" value="sigma70-ECF"/>
    <property type="match status" value="1"/>
</dbReference>
<sequence length="188" mass="21420">MPTDDDADEILMLRYREGDADAFTRLYARHKGPLYRYLLRQCNLPAIAEELFQDVWLKLVAARASYTVQAKFTTYLYRLAHNRLIDHYRASARGLPLSYADDCPEWAEVPAPAEAQPENQDDRRRQAEQLLNLLAELPEAQREAFLLKEEAGLSLEAIAQATGTGRETVKSRLRYAVARLRRGLGGAR</sequence>
<reference evidence="8 9" key="1">
    <citation type="journal article" date="2014" name="ISME J.">
        <title>Candidatus Competibacter-lineage genomes retrieved from metagenomes reveal functional metabolic diversity.</title>
        <authorList>
            <person name="McIlroy S.J."/>
            <person name="Albertsen M."/>
            <person name="Andresen E.K."/>
            <person name="Saunders A.M."/>
            <person name="Kristiansen R."/>
            <person name="Stokholm-Bjerregaard M."/>
            <person name="Nielsen K.L."/>
            <person name="Nielsen P.H."/>
        </authorList>
    </citation>
    <scope>NUCLEOTIDE SEQUENCE [LARGE SCALE GENOMIC DNA]</scope>
    <source>
        <strain evidence="8 9">Run_B_J11</strain>
    </source>
</reference>
<dbReference type="Proteomes" id="UP000019184">
    <property type="component" value="Unassembled WGS sequence"/>
</dbReference>
<organism evidence="8 9">
    <name type="scientific">Candidatus Contendobacter odensis Run_B_J11</name>
    <dbReference type="NCBI Taxonomy" id="1400861"/>
    <lineage>
        <taxon>Bacteria</taxon>
        <taxon>Pseudomonadati</taxon>
        <taxon>Pseudomonadota</taxon>
        <taxon>Gammaproteobacteria</taxon>
        <taxon>Candidatus Competibacteraceae</taxon>
        <taxon>Candidatus Contendibacter</taxon>
    </lineage>
</organism>
<dbReference type="GO" id="GO:0016987">
    <property type="term" value="F:sigma factor activity"/>
    <property type="evidence" value="ECO:0007669"/>
    <property type="project" value="UniProtKB-KW"/>
</dbReference>
<evidence type="ECO:0000256" key="3">
    <source>
        <dbReference type="ARBA" id="ARBA00023082"/>
    </source>
</evidence>
<feature type="domain" description="RNA polymerase sigma factor 70 region 4 type 2" evidence="7">
    <location>
        <begin position="128"/>
        <end position="180"/>
    </location>
</feature>
<dbReference type="InterPro" id="IPR014284">
    <property type="entry name" value="RNA_pol_sigma-70_dom"/>
</dbReference>
<dbReference type="InterPro" id="IPR013249">
    <property type="entry name" value="RNA_pol_sigma70_r4_t2"/>
</dbReference>
<dbReference type="InterPro" id="IPR007627">
    <property type="entry name" value="RNA_pol_sigma70_r2"/>
</dbReference>
<dbReference type="EMBL" id="CBTK010000223">
    <property type="protein sequence ID" value="CDH45879.1"/>
    <property type="molecule type" value="Genomic_DNA"/>
</dbReference>
<evidence type="ECO:0000259" key="7">
    <source>
        <dbReference type="Pfam" id="PF08281"/>
    </source>
</evidence>
<evidence type="ECO:0000256" key="4">
    <source>
        <dbReference type="ARBA" id="ARBA00023125"/>
    </source>
</evidence>
<dbReference type="PANTHER" id="PTHR43133:SF8">
    <property type="entry name" value="RNA POLYMERASE SIGMA FACTOR HI_1459-RELATED"/>
    <property type="match status" value="1"/>
</dbReference>
<dbReference type="SUPFAM" id="SSF88946">
    <property type="entry name" value="Sigma2 domain of RNA polymerase sigma factors"/>
    <property type="match status" value="1"/>
</dbReference>
<dbReference type="RefSeq" id="WP_034434067.1">
    <property type="nucleotide sequence ID" value="NZ_CBTK010000223.1"/>
</dbReference>
<evidence type="ECO:0000259" key="6">
    <source>
        <dbReference type="Pfam" id="PF04542"/>
    </source>
</evidence>
<proteinExistence type="inferred from homology"/>
<evidence type="ECO:0000256" key="5">
    <source>
        <dbReference type="ARBA" id="ARBA00023163"/>
    </source>
</evidence>
<dbReference type="OrthoDB" id="9784272at2"/>
<dbReference type="Gene3D" id="1.10.1740.10">
    <property type="match status" value="1"/>
</dbReference>
<dbReference type="PANTHER" id="PTHR43133">
    <property type="entry name" value="RNA POLYMERASE ECF-TYPE SIGMA FACTO"/>
    <property type="match status" value="1"/>
</dbReference>
<dbReference type="InterPro" id="IPR039425">
    <property type="entry name" value="RNA_pol_sigma-70-like"/>
</dbReference>
<name>A0A7U7GCF7_9GAMM</name>
<feature type="domain" description="RNA polymerase sigma-70 region 2" evidence="6">
    <location>
        <begin position="26"/>
        <end position="93"/>
    </location>
</feature>
<dbReference type="InterPro" id="IPR036388">
    <property type="entry name" value="WH-like_DNA-bd_sf"/>
</dbReference>
<dbReference type="CDD" id="cd06171">
    <property type="entry name" value="Sigma70_r4"/>
    <property type="match status" value="1"/>
</dbReference>
<keyword evidence="9" id="KW-1185">Reference proteome</keyword>
<dbReference type="Pfam" id="PF08281">
    <property type="entry name" value="Sigma70_r4_2"/>
    <property type="match status" value="1"/>
</dbReference>
<dbReference type="InterPro" id="IPR013325">
    <property type="entry name" value="RNA_pol_sigma_r2"/>
</dbReference>
<keyword evidence="4" id="KW-0238">DNA-binding</keyword>
<evidence type="ECO:0000256" key="2">
    <source>
        <dbReference type="ARBA" id="ARBA00023015"/>
    </source>
</evidence>
<protein>
    <submittedName>
        <fullName evidence="8">RNA polymerase, sigma-24 subunit, ECF subfamily</fullName>
    </submittedName>
</protein>
<dbReference type="InterPro" id="IPR013324">
    <property type="entry name" value="RNA_pol_sigma_r3/r4-like"/>
</dbReference>
<dbReference type="Gene3D" id="1.10.10.10">
    <property type="entry name" value="Winged helix-like DNA-binding domain superfamily/Winged helix DNA-binding domain"/>
    <property type="match status" value="1"/>
</dbReference>
<gene>
    <name evidence="8" type="ORF">BN874_30011</name>
</gene>
<keyword evidence="3" id="KW-0731">Sigma factor</keyword>
<evidence type="ECO:0000256" key="1">
    <source>
        <dbReference type="ARBA" id="ARBA00010641"/>
    </source>
</evidence>
<evidence type="ECO:0000313" key="9">
    <source>
        <dbReference type="Proteomes" id="UP000019184"/>
    </source>
</evidence>
<dbReference type="AlphaFoldDB" id="A0A7U7GCF7"/>
<dbReference type="NCBIfam" id="NF009166">
    <property type="entry name" value="PRK12513.1"/>
    <property type="match status" value="1"/>
</dbReference>
<comment type="similarity">
    <text evidence="1">Belongs to the sigma-70 factor family. ECF subfamily.</text>
</comment>